<reference evidence="2" key="1">
    <citation type="journal article" date="2019" name="Int. J. Syst. Evol. Microbiol.">
        <title>The Global Catalogue of Microorganisms (GCM) 10K type strain sequencing project: providing services to taxonomists for standard genome sequencing and annotation.</title>
        <authorList>
            <consortium name="The Broad Institute Genomics Platform"/>
            <consortium name="The Broad Institute Genome Sequencing Center for Infectious Disease"/>
            <person name="Wu L."/>
            <person name="Ma J."/>
        </authorList>
    </citation>
    <scope>NUCLEOTIDE SEQUENCE [LARGE SCALE GENOMIC DNA]</scope>
    <source>
        <strain evidence="2">NBRC 111981</strain>
    </source>
</reference>
<sequence length="72" mass="7789">MPAGVGVVLAQKEIVHHPLRATFVAVELQEVVIVMLGNWTISIKSLFAAARGQALVQALQPVFCAASERMEF</sequence>
<evidence type="ECO:0000313" key="2">
    <source>
        <dbReference type="Proteomes" id="UP001156627"/>
    </source>
</evidence>
<comment type="caution">
    <text evidence="1">The sequence shown here is derived from an EMBL/GenBank/DDBJ whole genome shotgun (WGS) entry which is preliminary data.</text>
</comment>
<keyword evidence="2" id="KW-1185">Reference proteome</keyword>
<dbReference type="Proteomes" id="UP001156627">
    <property type="component" value="Unassembled WGS sequence"/>
</dbReference>
<name>A0ABQ5X559_9GAMM</name>
<dbReference type="EMBL" id="BSOA01000003">
    <property type="protein sequence ID" value="GLQ86744.1"/>
    <property type="molecule type" value="Genomic_DNA"/>
</dbReference>
<accession>A0ABQ5X559</accession>
<gene>
    <name evidence="1" type="ORF">GCM10007898_03100</name>
</gene>
<evidence type="ECO:0000313" key="1">
    <source>
        <dbReference type="EMBL" id="GLQ86744.1"/>
    </source>
</evidence>
<proteinExistence type="predicted"/>
<protein>
    <submittedName>
        <fullName evidence="1">Uncharacterized protein</fullName>
    </submittedName>
</protein>
<organism evidence="1 2">
    <name type="scientific">Dyella flagellata</name>
    <dbReference type="NCBI Taxonomy" id="1867833"/>
    <lineage>
        <taxon>Bacteria</taxon>
        <taxon>Pseudomonadati</taxon>
        <taxon>Pseudomonadota</taxon>
        <taxon>Gammaproteobacteria</taxon>
        <taxon>Lysobacterales</taxon>
        <taxon>Rhodanobacteraceae</taxon>
        <taxon>Dyella</taxon>
    </lineage>
</organism>